<dbReference type="PANTHER" id="PTHR37211:SF1">
    <property type="entry name" value="EXPRESSED PROTEIN"/>
    <property type="match status" value="1"/>
</dbReference>
<name>A0A0G3EH33_9BACT</name>
<keyword evidence="2" id="KW-1185">Reference proteome</keyword>
<organism evidence="1 2">
    <name type="scientific">Kiritimatiella glycovorans</name>
    <dbReference type="NCBI Taxonomy" id="1307763"/>
    <lineage>
        <taxon>Bacteria</taxon>
        <taxon>Pseudomonadati</taxon>
        <taxon>Kiritimatiellota</taxon>
        <taxon>Kiritimatiellia</taxon>
        <taxon>Kiritimatiellales</taxon>
        <taxon>Kiritimatiellaceae</taxon>
        <taxon>Kiritimatiella</taxon>
    </lineage>
</organism>
<dbReference type="SUPFAM" id="SSF53335">
    <property type="entry name" value="S-adenosyl-L-methionine-dependent methyltransferases"/>
    <property type="match status" value="1"/>
</dbReference>
<dbReference type="AlphaFoldDB" id="A0A0G3EH33"/>
<gene>
    <name evidence="1" type="ORF">L21SP4_00857</name>
</gene>
<dbReference type="KEGG" id="vbl:L21SP4_00857"/>
<reference evidence="1 2" key="2">
    <citation type="journal article" date="2016" name="ISME J.">
        <title>Characterization of the first cultured representative of Verrucomicrobia subdivision 5 indicates the proposal of a novel phylum.</title>
        <authorList>
            <person name="Spring S."/>
            <person name="Bunk B."/>
            <person name="Sproer C."/>
            <person name="Schumann P."/>
            <person name="Rohde M."/>
            <person name="Tindall B.J."/>
            <person name="Klenk H.P."/>
        </authorList>
    </citation>
    <scope>NUCLEOTIDE SEQUENCE [LARGE SCALE GENOMIC DNA]</scope>
    <source>
        <strain evidence="1 2">L21-Fru-AB</strain>
    </source>
</reference>
<dbReference type="RefSeq" id="WP_052881484.1">
    <property type="nucleotide sequence ID" value="NZ_CP010904.1"/>
</dbReference>
<dbReference type="Gene3D" id="2.20.25.110">
    <property type="entry name" value="S-adenosyl-L-methionine-dependent methyltransferases"/>
    <property type="match status" value="1"/>
</dbReference>
<evidence type="ECO:0000313" key="2">
    <source>
        <dbReference type="Proteomes" id="UP000035268"/>
    </source>
</evidence>
<dbReference type="PATRIC" id="fig|1609981.3.peg.894"/>
<dbReference type="InterPro" id="IPR029063">
    <property type="entry name" value="SAM-dependent_MTases_sf"/>
</dbReference>
<evidence type="ECO:0000313" key="1">
    <source>
        <dbReference type="EMBL" id="AKJ64120.1"/>
    </source>
</evidence>
<dbReference type="Proteomes" id="UP000035268">
    <property type="component" value="Chromosome"/>
</dbReference>
<protein>
    <recommendedName>
        <fullName evidence="3">Class I SAM-dependent methyltransferase</fullName>
    </recommendedName>
</protein>
<dbReference type="STRING" id="1307763.L21SP4_00857"/>
<evidence type="ECO:0008006" key="3">
    <source>
        <dbReference type="Google" id="ProtNLM"/>
    </source>
</evidence>
<dbReference type="OrthoDB" id="9786084at2"/>
<dbReference type="PANTHER" id="PTHR37211">
    <property type="entry name" value="EXPRESSED PROTEIN"/>
    <property type="match status" value="1"/>
</dbReference>
<sequence>MRKSELNETLPYLYEASVQGVDNDLDFAGRIYRRRHGRRPKRIREDFCGSALLASTWVRRRPANRAWGVDLHRPTLDWSRRHHVERLSRPEADRLELIEGDVRTARIPPVQVTFALNFSFCIFYTRDELREYFAAAREGLEDGGVLILDLYGGTEAVKEKEEPRAVDGFTTPEGVRVPPFTYVWDQDFYDVITHRCRNYIHFRIPGVGTIRRAHHYDWRLWTIPEVRELLAEAGFRSSEAYLHGWTDDGESDEVWRRRTSYENAEAWIAYLAGWR</sequence>
<accession>A0A0G3EH33</accession>
<reference evidence="2" key="1">
    <citation type="submission" date="2015-02" db="EMBL/GenBank/DDBJ databases">
        <title>Description and complete genome sequence of the first cultured representative of the subdivision 5 of the Verrucomicrobia phylum.</title>
        <authorList>
            <person name="Spring S."/>
            <person name="Bunk B."/>
            <person name="Sproer C."/>
            <person name="Klenk H.-P."/>
        </authorList>
    </citation>
    <scope>NUCLEOTIDE SEQUENCE [LARGE SCALE GENOMIC DNA]</scope>
    <source>
        <strain evidence="2">L21-Fru-AB</strain>
    </source>
</reference>
<dbReference type="Gene3D" id="3.40.50.150">
    <property type="entry name" value="Vaccinia Virus protein VP39"/>
    <property type="match status" value="1"/>
</dbReference>
<dbReference type="EMBL" id="CP010904">
    <property type="protein sequence ID" value="AKJ64120.1"/>
    <property type="molecule type" value="Genomic_DNA"/>
</dbReference>
<proteinExistence type="predicted"/>